<evidence type="ECO:0000256" key="10">
    <source>
        <dbReference type="ARBA" id="ARBA00022842"/>
    </source>
</evidence>
<dbReference type="InterPro" id="IPR037013">
    <property type="entry name" value="GSH-S_sub-bd_sf"/>
</dbReference>
<accession>A0AAD7XMX0</accession>
<comment type="similarity">
    <text evidence="3">Belongs to the eukaryotic GSH synthase family.</text>
</comment>
<reference evidence="12" key="1">
    <citation type="submission" date="2023-01" db="EMBL/GenBank/DDBJ databases">
        <title>Metagenome sequencing of chrysophaentin producing Chrysophaeum taylorii.</title>
        <authorList>
            <person name="Davison J."/>
            <person name="Bewley C."/>
        </authorList>
    </citation>
    <scope>NUCLEOTIDE SEQUENCE</scope>
    <source>
        <strain evidence="12">NIES-1699</strain>
    </source>
</reference>
<evidence type="ECO:0000313" key="12">
    <source>
        <dbReference type="EMBL" id="KAJ8612856.1"/>
    </source>
</evidence>
<feature type="domain" description="Glutathione synthase substrate-binding" evidence="11">
    <location>
        <begin position="265"/>
        <end position="361"/>
    </location>
</feature>
<keyword evidence="10" id="KW-0460">Magnesium</keyword>
<evidence type="ECO:0000313" key="13">
    <source>
        <dbReference type="Proteomes" id="UP001230188"/>
    </source>
</evidence>
<keyword evidence="8" id="KW-0547">Nucleotide-binding</keyword>
<dbReference type="GO" id="GO:0005829">
    <property type="term" value="C:cytosol"/>
    <property type="evidence" value="ECO:0007669"/>
    <property type="project" value="TreeGrafter"/>
</dbReference>
<dbReference type="InterPro" id="IPR016185">
    <property type="entry name" value="PreATP-grasp_dom_sf"/>
</dbReference>
<dbReference type="Pfam" id="PF03917">
    <property type="entry name" value="GSH_synth_ATP"/>
    <property type="match status" value="1"/>
</dbReference>
<keyword evidence="13" id="KW-1185">Reference proteome</keyword>
<evidence type="ECO:0000256" key="9">
    <source>
        <dbReference type="ARBA" id="ARBA00022840"/>
    </source>
</evidence>
<dbReference type="InterPro" id="IPR005615">
    <property type="entry name" value="Glutathione_synthase"/>
</dbReference>
<evidence type="ECO:0000259" key="11">
    <source>
        <dbReference type="Pfam" id="PF03199"/>
    </source>
</evidence>
<dbReference type="Gene3D" id="1.10.1080.10">
    <property type="entry name" value="Glutathione Synthetase, Chain A, domain 3"/>
    <property type="match status" value="1"/>
</dbReference>
<name>A0AAD7XMX0_9STRA</name>
<dbReference type="GO" id="GO:0043295">
    <property type="term" value="F:glutathione binding"/>
    <property type="evidence" value="ECO:0007669"/>
    <property type="project" value="TreeGrafter"/>
</dbReference>
<dbReference type="SUPFAM" id="SSF56059">
    <property type="entry name" value="Glutathione synthetase ATP-binding domain-like"/>
    <property type="match status" value="1"/>
</dbReference>
<comment type="pathway">
    <text evidence="2">Sulfur metabolism; glutathione biosynthesis; glutathione from L-cysteine and L-glutamate: step 2/2.</text>
</comment>
<sequence length="547" mass="60056">MAITTIAGVGVALVRRRRRRRRRRARKEEEEEIARKALEEEEALERAVAVAAACAALSAHEDGRWEVLANDALAHVACEGGLFIAYERDPTTGRIDYGRREVVDPRFKVDRWRAAPMALLPAPIERRMYAEARAVSGGAVLRVLDAVATDPEWLDVTFCELAKIDDWTRRMLELAKVRKEIRCYCVRADYMFDTKLSMIEVNTYAASLAGQADAVSATHRRLVGKYCGGSIDDAVIPPNRAADGLADALADAAKAYQHRFRTTATVVLFATVAEEDNELDHRKLERRLWDAHRLVSVRYTVAQLVAKRLQGNVLVVDGLEVAVCYFRLCAWDRYGPDGWSARETIARSRTVEVPSAAAHLAGLKRAQVEWSCKRGLDRLPGVSDDDRNALLGVALPQFALDDAASAVRAQAAVNLDQSRPFVAKPGRDGFSGGHIFDRAAIANLATRATLAGTTNRDARGWIVQARACPRPRPSLVLEGGDDNLLVSSRPSVPELGIFATALVTPDRRYARSVGHLVRSKHVDANDGGICRGNAVLDSPLLVETPSD</sequence>
<evidence type="ECO:0000256" key="8">
    <source>
        <dbReference type="ARBA" id="ARBA00022741"/>
    </source>
</evidence>
<dbReference type="InterPro" id="IPR014042">
    <property type="entry name" value="Glutathione_synthase_a-hlx"/>
</dbReference>
<comment type="cofactor">
    <cofactor evidence="1">
        <name>Mg(2+)</name>
        <dbReference type="ChEBI" id="CHEBI:18420"/>
    </cofactor>
</comment>
<evidence type="ECO:0000256" key="7">
    <source>
        <dbReference type="ARBA" id="ARBA00022723"/>
    </source>
</evidence>
<evidence type="ECO:0000256" key="5">
    <source>
        <dbReference type="ARBA" id="ARBA00022598"/>
    </source>
</evidence>
<dbReference type="Gene3D" id="3.30.470.20">
    <property type="entry name" value="ATP-grasp fold, B domain"/>
    <property type="match status" value="1"/>
</dbReference>
<evidence type="ECO:0000256" key="1">
    <source>
        <dbReference type="ARBA" id="ARBA00001946"/>
    </source>
</evidence>
<evidence type="ECO:0000256" key="3">
    <source>
        <dbReference type="ARBA" id="ARBA00010385"/>
    </source>
</evidence>
<dbReference type="InterPro" id="IPR014709">
    <property type="entry name" value="Glutathione_synthase_C_euk"/>
</dbReference>
<dbReference type="AlphaFoldDB" id="A0AAD7XMX0"/>
<dbReference type="InterPro" id="IPR014049">
    <property type="entry name" value="Glutathione_synthase_N_euk"/>
</dbReference>
<dbReference type="PANTHER" id="PTHR11130:SF0">
    <property type="entry name" value="GLUTATHIONE SYNTHETASE"/>
    <property type="match status" value="1"/>
</dbReference>
<comment type="caution">
    <text evidence="12">The sequence shown here is derived from an EMBL/GenBank/DDBJ whole genome shotgun (WGS) entry which is preliminary data.</text>
</comment>
<evidence type="ECO:0000256" key="4">
    <source>
        <dbReference type="ARBA" id="ARBA00012214"/>
    </source>
</evidence>
<dbReference type="Gene3D" id="3.30.1490.80">
    <property type="match status" value="1"/>
</dbReference>
<keyword evidence="7" id="KW-0479">Metal-binding</keyword>
<dbReference type="EMBL" id="JAQMWT010000040">
    <property type="protein sequence ID" value="KAJ8612856.1"/>
    <property type="molecule type" value="Genomic_DNA"/>
</dbReference>
<dbReference type="GO" id="GO:0046872">
    <property type="term" value="F:metal ion binding"/>
    <property type="evidence" value="ECO:0007669"/>
    <property type="project" value="UniProtKB-KW"/>
</dbReference>
<keyword evidence="6" id="KW-0317">Glutathione biosynthesis</keyword>
<organism evidence="12 13">
    <name type="scientific">Chrysophaeum taylorii</name>
    <dbReference type="NCBI Taxonomy" id="2483200"/>
    <lineage>
        <taxon>Eukaryota</taxon>
        <taxon>Sar</taxon>
        <taxon>Stramenopiles</taxon>
        <taxon>Ochrophyta</taxon>
        <taxon>Pelagophyceae</taxon>
        <taxon>Pelagomonadales</taxon>
        <taxon>Pelagomonadaceae</taxon>
        <taxon>Chrysophaeum</taxon>
    </lineage>
</organism>
<dbReference type="SUPFAM" id="SSF52440">
    <property type="entry name" value="PreATP-grasp domain"/>
    <property type="match status" value="1"/>
</dbReference>
<evidence type="ECO:0000256" key="6">
    <source>
        <dbReference type="ARBA" id="ARBA00022684"/>
    </source>
</evidence>
<gene>
    <name evidence="12" type="ORF">CTAYLR_002028</name>
</gene>
<dbReference type="GO" id="GO:0005524">
    <property type="term" value="F:ATP binding"/>
    <property type="evidence" value="ECO:0007669"/>
    <property type="project" value="UniProtKB-KW"/>
</dbReference>
<dbReference type="GO" id="GO:0004363">
    <property type="term" value="F:glutathione synthase activity"/>
    <property type="evidence" value="ECO:0007669"/>
    <property type="project" value="UniProtKB-EC"/>
</dbReference>
<evidence type="ECO:0000256" key="2">
    <source>
        <dbReference type="ARBA" id="ARBA00004965"/>
    </source>
</evidence>
<dbReference type="PANTHER" id="PTHR11130">
    <property type="entry name" value="GLUTATHIONE SYNTHETASE"/>
    <property type="match status" value="1"/>
</dbReference>
<dbReference type="EC" id="6.3.2.3" evidence="4"/>
<keyword evidence="9" id="KW-0067">ATP-binding</keyword>
<dbReference type="Gene3D" id="3.40.50.1760">
    <property type="entry name" value="Glutathione synthase, substrate-binding domain superfamily, eukaryotic"/>
    <property type="match status" value="1"/>
</dbReference>
<dbReference type="Pfam" id="PF03199">
    <property type="entry name" value="GSH_synthase"/>
    <property type="match status" value="1"/>
</dbReference>
<dbReference type="Gene3D" id="3.30.1490.50">
    <property type="match status" value="1"/>
</dbReference>
<protein>
    <recommendedName>
        <fullName evidence="4">glutathione synthase</fullName>
        <ecNumber evidence="4">6.3.2.3</ecNumber>
    </recommendedName>
</protein>
<dbReference type="Proteomes" id="UP001230188">
    <property type="component" value="Unassembled WGS sequence"/>
</dbReference>
<dbReference type="InterPro" id="IPR004887">
    <property type="entry name" value="GSH_synth_subst-bd"/>
</dbReference>
<proteinExistence type="inferred from homology"/>
<keyword evidence="5" id="KW-0436">Ligase</keyword>